<dbReference type="PANTHER" id="PTHR43297">
    <property type="entry name" value="OLIGOPEPTIDE TRANSPORT ATP-BINDING PROTEIN APPD"/>
    <property type="match status" value="1"/>
</dbReference>
<evidence type="ECO:0000256" key="3">
    <source>
        <dbReference type="ARBA" id="ARBA00022448"/>
    </source>
</evidence>
<evidence type="ECO:0000256" key="5">
    <source>
        <dbReference type="ARBA" id="ARBA00022741"/>
    </source>
</evidence>
<dbReference type="InterPro" id="IPR003439">
    <property type="entry name" value="ABC_transporter-like_ATP-bd"/>
</dbReference>
<sequence length="578" mass="61675">MSASIDAVASPTEVAEIRDLRVVFATDDEPVEAVKGISLSAHAGEVLAIVGESGSGKTVTANTLLGLLPETATTSGAVIVRGRDGGETDIVHASHHHMRQMRGRDAAMVFQEPSTALNPVYTVGWQIAEGLRAHTKISKKDARRRAIDIMRRVGIPDPEQRVDDYPHQFSGGQKQRIVIAMALVLDAGLIIADEPTTALDVTVQAEILELLRTCRDEFGATIVLITHNMGVVADLADRVVVMYQGAIVEEAPVRELFANPREEYTRKLLAAVPHVGQGKSASAPDVSAVVTEEGAAHAAPAVTEGSLIVATRAEIGYPGRFGRNAVVAVKGVDFHVGPGEVVGLVGESGSGKTTIGRAVVGLTTVLGGSLTVLGQEMRGVKPRTLTPLRPQIGFVFQDPATSFNPLLTIAECIAEPLIVHGRASSLQAARPRVNELLDAVRLPVNFGDRYPHELSGGQRQRASLARALALDPKLLIADEPTSALDVSVQATVLELFVQLQAELGFASLFISHDLAVIDAVSDRIIVLQQGEIKEQGTTAQVLGDPRDQYTRELLTALPVPDPVAQAERRAQWQAVRRH</sequence>
<keyword evidence="5" id="KW-0547">Nucleotide-binding</keyword>
<dbReference type="Proteomes" id="UP001321543">
    <property type="component" value="Chromosome"/>
</dbReference>
<dbReference type="CDD" id="cd03257">
    <property type="entry name" value="ABC_NikE_OppD_transporters"/>
    <property type="match status" value="2"/>
</dbReference>
<evidence type="ECO:0000256" key="4">
    <source>
        <dbReference type="ARBA" id="ARBA00022475"/>
    </source>
</evidence>
<dbReference type="RefSeq" id="WP_286300442.1">
    <property type="nucleotide sequence ID" value="NZ_AP027728.1"/>
</dbReference>
<dbReference type="InterPro" id="IPR003593">
    <property type="entry name" value="AAA+_ATPase"/>
</dbReference>
<dbReference type="NCBIfam" id="NF008453">
    <property type="entry name" value="PRK11308.1"/>
    <property type="match status" value="2"/>
</dbReference>
<dbReference type="SUPFAM" id="SSF52540">
    <property type="entry name" value="P-loop containing nucleoside triphosphate hydrolases"/>
    <property type="match status" value="2"/>
</dbReference>
<dbReference type="InterPro" id="IPR027417">
    <property type="entry name" value="P-loop_NTPase"/>
</dbReference>
<reference evidence="10" key="1">
    <citation type="journal article" date="2019" name="Int. J. Syst. Evol. Microbiol.">
        <title>The Global Catalogue of Microorganisms (GCM) 10K type strain sequencing project: providing services to taxonomists for standard genome sequencing and annotation.</title>
        <authorList>
            <consortium name="The Broad Institute Genomics Platform"/>
            <consortium name="The Broad Institute Genome Sequencing Center for Infectious Disease"/>
            <person name="Wu L."/>
            <person name="Ma J."/>
        </authorList>
    </citation>
    <scope>NUCLEOTIDE SEQUENCE [LARGE SCALE GENOMIC DNA]</scope>
    <source>
        <strain evidence="10">NBRC 106310</strain>
    </source>
</reference>
<dbReference type="PROSITE" id="PS50893">
    <property type="entry name" value="ABC_TRANSPORTER_2"/>
    <property type="match status" value="2"/>
</dbReference>
<dbReference type="InterPro" id="IPR013563">
    <property type="entry name" value="Oligopep_ABC_C"/>
</dbReference>
<dbReference type="Pfam" id="PF08352">
    <property type="entry name" value="oligo_HPY"/>
    <property type="match status" value="2"/>
</dbReference>
<keyword evidence="10" id="KW-1185">Reference proteome</keyword>
<feature type="domain" description="ABC transporter" evidence="8">
    <location>
        <begin position="310"/>
        <end position="554"/>
    </location>
</feature>
<evidence type="ECO:0000259" key="8">
    <source>
        <dbReference type="PROSITE" id="PS50893"/>
    </source>
</evidence>
<dbReference type="PANTHER" id="PTHR43297:SF2">
    <property type="entry name" value="DIPEPTIDE TRANSPORT ATP-BINDING PROTEIN DPPD"/>
    <property type="match status" value="1"/>
</dbReference>
<keyword evidence="4" id="KW-1003">Cell membrane</keyword>
<organism evidence="9 10">
    <name type="scientific">Microbacterium suwonense</name>
    <dbReference type="NCBI Taxonomy" id="683047"/>
    <lineage>
        <taxon>Bacteria</taxon>
        <taxon>Bacillati</taxon>
        <taxon>Actinomycetota</taxon>
        <taxon>Actinomycetes</taxon>
        <taxon>Micrococcales</taxon>
        <taxon>Microbacteriaceae</taxon>
        <taxon>Microbacterium</taxon>
    </lineage>
</organism>
<comment type="similarity">
    <text evidence="2">Belongs to the ABC transporter superfamily.</text>
</comment>
<protein>
    <submittedName>
        <fullName evidence="9">ABC transporter ATP-binding protein</fullName>
    </submittedName>
</protein>
<keyword evidence="3" id="KW-0813">Transport</keyword>
<dbReference type="Pfam" id="PF00005">
    <property type="entry name" value="ABC_tran"/>
    <property type="match status" value="2"/>
</dbReference>
<dbReference type="PROSITE" id="PS00211">
    <property type="entry name" value="ABC_TRANSPORTER_1"/>
    <property type="match status" value="2"/>
</dbReference>
<gene>
    <name evidence="9" type="ORF">GCM10025863_25920</name>
</gene>
<evidence type="ECO:0000256" key="7">
    <source>
        <dbReference type="ARBA" id="ARBA00023136"/>
    </source>
</evidence>
<keyword evidence="6 9" id="KW-0067">ATP-binding</keyword>
<dbReference type="Gene3D" id="3.40.50.300">
    <property type="entry name" value="P-loop containing nucleotide triphosphate hydrolases"/>
    <property type="match status" value="2"/>
</dbReference>
<keyword evidence="7" id="KW-0472">Membrane</keyword>
<feature type="domain" description="ABC transporter" evidence="8">
    <location>
        <begin position="17"/>
        <end position="269"/>
    </location>
</feature>
<evidence type="ECO:0000313" key="10">
    <source>
        <dbReference type="Proteomes" id="UP001321543"/>
    </source>
</evidence>
<dbReference type="InterPro" id="IPR017871">
    <property type="entry name" value="ABC_transporter-like_CS"/>
</dbReference>
<comment type="subcellular location">
    <subcellularLocation>
        <location evidence="1">Cell membrane</location>
        <topology evidence="1">Peripheral membrane protein</topology>
    </subcellularLocation>
</comment>
<name>A0ABM8FW77_9MICO</name>
<dbReference type="SMART" id="SM00382">
    <property type="entry name" value="AAA"/>
    <property type="match status" value="2"/>
</dbReference>
<evidence type="ECO:0000256" key="2">
    <source>
        <dbReference type="ARBA" id="ARBA00005417"/>
    </source>
</evidence>
<evidence type="ECO:0000313" key="9">
    <source>
        <dbReference type="EMBL" id="BDZ39978.1"/>
    </source>
</evidence>
<dbReference type="InterPro" id="IPR050388">
    <property type="entry name" value="ABC_Ni/Peptide_Import"/>
</dbReference>
<accession>A0ABM8FW77</accession>
<evidence type="ECO:0000256" key="1">
    <source>
        <dbReference type="ARBA" id="ARBA00004202"/>
    </source>
</evidence>
<dbReference type="GO" id="GO:0005524">
    <property type="term" value="F:ATP binding"/>
    <property type="evidence" value="ECO:0007669"/>
    <property type="project" value="UniProtKB-KW"/>
</dbReference>
<proteinExistence type="inferred from homology"/>
<evidence type="ECO:0000256" key="6">
    <source>
        <dbReference type="ARBA" id="ARBA00022840"/>
    </source>
</evidence>
<dbReference type="EMBL" id="AP027728">
    <property type="protein sequence ID" value="BDZ39978.1"/>
    <property type="molecule type" value="Genomic_DNA"/>
</dbReference>